<dbReference type="Proteomes" id="UP000193484">
    <property type="component" value="Unassembled WGS sequence"/>
</dbReference>
<accession>A0A1X1RNN0</accession>
<dbReference type="AlphaFoldDB" id="A0A1X1RNN0"/>
<sequence length="160" mass="17977">MRRWWIGLVVAAVLAVGALAAVPLSGYDLSRIRFDGSPPSAEKVLAIRIPWRAKQIKEKFRELTPYGVTFLMPEGRWREHVTRYVPEDRLRFAEFGADRRPAECTESAAGAWAGRAPFFKTSYGIPNEFTAVRSVSVVPDCQPGWALVSWTIREPGSGRR</sequence>
<reference evidence="1 2" key="1">
    <citation type="submission" date="2016-01" db="EMBL/GenBank/DDBJ databases">
        <title>The new phylogeny of the genus Mycobacterium.</title>
        <authorList>
            <person name="Tarcisio F."/>
            <person name="Conor M."/>
            <person name="Antonella G."/>
            <person name="Elisabetta G."/>
            <person name="Giulia F.S."/>
            <person name="Sara T."/>
            <person name="Anna F."/>
            <person name="Clotilde B."/>
            <person name="Roberto B."/>
            <person name="Veronica D.S."/>
            <person name="Fabio R."/>
            <person name="Monica P."/>
            <person name="Olivier J."/>
            <person name="Enrico T."/>
            <person name="Nicola S."/>
        </authorList>
    </citation>
    <scope>NUCLEOTIDE SEQUENCE [LARGE SCALE GENOMIC DNA]</scope>
    <source>
        <strain evidence="1 2">DSM 44179</strain>
    </source>
</reference>
<gene>
    <name evidence="1" type="ORF">AWC04_00940</name>
</gene>
<dbReference type="RefSeq" id="WP_085092449.1">
    <property type="nucleotide sequence ID" value="NZ_AP022603.1"/>
</dbReference>
<dbReference type="STRING" id="1793.AWC04_00940"/>
<evidence type="ECO:0000313" key="2">
    <source>
        <dbReference type="Proteomes" id="UP000193484"/>
    </source>
</evidence>
<protein>
    <submittedName>
        <fullName evidence="1">Uncharacterized protein</fullName>
    </submittedName>
</protein>
<comment type="caution">
    <text evidence="1">The sequence shown here is derived from an EMBL/GenBank/DDBJ whole genome shotgun (WGS) entry which is preliminary data.</text>
</comment>
<organism evidence="1 2">
    <name type="scientific">Mycolicibacterium fallax</name>
    <name type="common">Mycobacterium fallax</name>
    <dbReference type="NCBI Taxonomy" id="1793"/>
    <lineage>
        <taxon>Bacteria</taxon>
        <taxon>Bacillati</taxon>
        <taxon>Actinomycetota</taxon>
        <taxon>Actinomycetes</taxon>
        <taxon>Mycobacteriales</taxon>
        <taxon>Mycobacteriaceae</taxon>
        <taxon>Mycolicibacterium</taxon>
    </lineage>
</organism>
<keyword evidence="2" id="KW-1185">Reference proteome</keyword>
<name>A0A1X1RNN0_MYCFA</name>
<evidence type="ECO:0000313" key="1">
    <source>
        <dbReference type="EMBL" id="ORV10167.1"/>
    </source>
</evidence>
<dbReference type="EMBL" id="LQOJ01000004">
    <property type="protein sequence ID" value="ORV10167.1"/>
    <property type="molecule type" value="Genomic_DNA"/>
</dbReference>
<proteinExistence type="predicted"/>